<dbReference type="AlphaFoldDB" id="A0AAN7M7C3"/>
<comment type="caution">
    <text evidence="2">The sequence shown here is derived from an EMBL/GenBank/DDBJ whole genome shotgun (WGS) entry which is preliminary data.</text>
</comment>
<proteinExistence type="predicted"/>
<reference evidence="2 3" key="1">
    <citation type="journal article" date="2023" name="Hortic Res">
        <title>Pangenome of water caltrop reveals structural variations and asymmetric subgenome divergence after allopolyploidization.</title>
        <authorList>
            <person name="Zhang X."/>
            <person name="Chen Y."/>
            <person name="Wang L."/>
            <person name="Yuan Y."/>
            <person name="Fang M."/>
            <person name="Shi L."/>
            <person name="Lu R."/>
            <person name="Comes H.P."/>
            <person name="Ma Y."/>
            <person name="Chen Y."/>
            <person name="Huang G."/>
            <person name="Zhou Y."/>
            <person name="Zheng Z."/>
            <person name="Qiu Y."/>
        </authorList>
    </citation>
    <scope>NUCLEOTIDE SEQUENCE [LARGE SCALE GENOMIC DNA]</scope>
    <source>
        <strain evidence="2">F231</strain>
    </source>
</reference>
<dbReference type="NCBIfam" id="TIGR01615">
    <property type="entry name" value="A_thal_3542"/>
    <property type="match status" value="1"/>
</dbReference>
<dbReference type="EMBL" id="JAXQNO010000004">
    <property type="protein sequence ID" value="KAK4799484.1"/>
    <property type="molecule type" value="Genomic_DNA"/>
</dbReference>
<keyword evidence="3" id="KW-1185">Reference proteome</keyword>
<evidence type="ECO:0000313" key="3">
    <source>
        <dbReference type="Proteomes" id="UP001346149"/>
    </source>
</evidence>
<evidence type="ECO:0000256" key="1">
    <source>
        <dbReference type="SAM" id="MobiDB-lite"/>
    </source>
</evidence>
<accession>A0AAN7M7C3</accession>
<feature type="region of interest" description="Disordered" evidence="1">
    <location>
        <begin position="33"/>
        <end position="69"/>
    </location>
</feature>
<evidence type="ECO:0000313" key="2">
    <source>
        <dbReference type="EMBL" id="KAK4799484.1"/>
    </source>
</evidence>
<dbReference type="Pfam" id="PF04720">
    <property type="entry name" value="PDDEXK_6"/>
    <property type="match status" value="1"/>
</dbReference>
<dbReference type="Proteomes" id="UP001346149">
    <property type="component" value="Unassembled WGS sequence"/>
</dbReference>
<gene>
    <name evidence="2" type="ORF">SAY86_024849</name>
</gene>
<dbReference type="InterPro" id="IPR006502">
    <property type="entry name" value="PDDEXK-like"/>
</dbReference>
<organism evidence="2 3">
    <name type="scientific">Trapa natans</name>
    <name type="common">Water chestnut</name>
    <dbReference type="NCBI Taxonomy" id="22666"/>
    <lineage>
        <taxon>Eukaryota</taxon>
        <taxon>Viridiplantae</taxon>
        <taxon>Streptophyta</taxon>
        <taxon>Embryophyta</taxon>
        <taxon>Tracheophyta</taxon>
        <taxon>Spermatophyta</taxon>
        <taxon>Magnoliopsida</taxon>
        <taxon>eudicotyledons</taxon>
        <taxon>Gunneridae</taxon>
        <taxon>Pentapetalae</taxon>
        <taxon>rosids</taxon>
        <taxon>malvids</taxon>
        <taxon>Myrtales</taxon>
        <taxon>Lythraceae</taxon>
        <taxon>Trapa</taxon>
    </lineage>
</organism>
<dbReference type="PANTHER" id="PTHR31579:SF2">
    <property type="entry name" value="DUF506 FAMILY PROTEIN"/>
    <property type="match status" value="1"/>
</dbReference>
<sequence length="304" mass="34162">MALLTGKTPAARRNYDEMVEFYSESESLSDYFFGFSQDSPESSSDSSHHRYGDIAEDEEEEGAAGNSEEKKAFWESQEQLLHATLCRRSSFESKIRQATKLCLTELDSDTFGCRCRDSVTATGGGYCRNCLRSQVCNRLLQKGFSCCICKSKWGSSQEMPPGEHTYLEVVDGSDSGRGAVRVIIELNFGAEFEMARASEEYKRLTRRLPEVFVGKDVRLRAVIRILCAAAKKCMKERKIHMGPWRKHKYVQAKWFSKCERSAPAPPEALPKRLSTPLPKPRSSLLTVDFGRVTDGPIPTAVEVV</sequence>
<feature type="compositionally biased region" description="Low complexity" evidence="1">
    <location>
        <begin position="36"/>
        <end position="45"/>
    </location>
</feature>
<name>A0AAN7M7C3_TRANT</name>
<protein>
    <submittedName>
        <fullName evidence="2">Uncharacterized protein</fullName>
    </submittedName>
</protein>
<dbReference type="PANTHER" id="PTHR31579">
    <property type="entry name" value="OS03G0796600 PROTEIN"/>
    <property type="match status" value="1"/>
</dbReference>